<gene>
    <name evidence="2" type="ORF">TT172_LOCUS3013</name>
</gene>
<evidence type="ECO:0000256" key="1">
    <source>
        <dbReference type="SAM" id="MobiDB-lite"/>
    </source>
</evidence>
<reference evidence="2 3" key="1">
    <citation type="submission" date="2018-04" db="EMBL/GenBank/DDBJ databases">
        <authorList>
            <person name="Huttner S."/>
            <person name="Dainat J."/>
        </authorList>
    </citation>
    <scope>NUCLEOTIDE SEQUENCE [LARGE SCALE GENOMIC DNA]</scope>
</reference>
<feature type="region of interest" description="Disordered" evidence="1">
    <location>
        <begin position="1"/>
        <end position="71"/>
    </location>
</feature>
<dbReference type="AlphaFoldDB" id="A0A446BDL5"/>
<sequence length="100" mass="10369">MAATAPRDAGCSSVLHDEPGSTPATPENGADLERNEAAGFGTPSPTWSPGSDVCPRSRREVEDRSGPVHVTPHLVCDVVYQRGHPSHFVGPGLAGATGRL</sequence>
<proteinExistence type="predicted"/>
<dbReference type="EMBL" id="OUUZ01000005">
    <property type="protein sequence ID" value="SPQ20594.1"/>
    <property type="molecule type" value="Genomic_DNA"/>
</dbReference>
<evidence type="ECO:0000313" key="2">
    <source>
        <dbReference type="EMBL" id="SPQ20594.1"/>
    </source>
</evidence>
<evidence type="ECO:0000313" key="3">
    <source>
        <dbReference type="Proteomes" id="UP000289323"/>
    </source>
</evidence>
<organism evidence="2 3">
    <name type="scientific">Thermothielavioides terrestris</name>
    <dbReference type="NCBI Taxonomy" id="2587410"/>
    <lineage>
        <taxon>Eukaryota</taxon>
        <taxon>Fungi</taxon>
        <taxon>Dikarya</taxon>
        <taxon>Ascomycota</taxon>
        <taxon>Pezizomycotina</taxon>
        <taxon>Sordariomycetes</taxon>
        <taxon>Sordariomycetidae</taxon>
        <taxon>Sordariales</taxon>
        <taxon>Chaetomiaceae</taxon>
        <taxon>Thermothielavioides</taxon>
    </lineage>
</organism>
<dbReference type="Proteomes" id="UP000289323">
    <property type="component" value="Unassembled WGS sequence"/>
</dbReference>
<feature type="compositionally biased region" description="Basic and acidic residues" evidence="1">
    <location>
        <begin position="55"/>
        <end position="66"/>
    </location>
</feature>
<accession>A0A446BDL5</accession>
<name>A0A446BDL5_9PEZI</name>
<protein>
    <submittedName>
        <fullName evidence="2">61f9009c-5807-485e-b1bc-c477c978e173</fullName>
    </submittedName>
</protein>